<protein>
    <submittedName>
        <fullName evidence="2">Uncharacterized protein</fullName>
    </submittedName>
</protein>
<evidence type="ECO:0000313" key="2">
    <source>
        <dbReference type="EMBL" id="KAK6737961.1"/>
    </source>
</evidence>
<feature type="coiled-coil region" evidence="1">
    <location>
        <begin position="25"/>
        <end position="193"/>
    </location>
</feature>
<reference evidence="2 3" key="1">
    <citation type="submission" date="2023-08" db="EMBL/GenBank/DDBJ databases">
        <title>A Necator americanus chromosomal reference genome.</title>
        <authorList>
            <person name="Ilik V."/>
            <person name="Petrzelkova K.J."/>
            <person name="Pardy F."/>
            <person name="Fuh T."/>
            <person name="Niatou-Singa F.S."/>
            <person name="Gouil Q."/>
            <person name="Baker L."/>
            <person name="Ritchie M.E."/>
            <person name="Jex A.R."/>
            <person name="Gazzola D."/>
            <person name="Li H."/>
            <person name="Toshio Fujiwara R."/>
            <person name="Zhan B."/>
            <person name="Aroian R.V."/>
            <person name="Pafco B."/>
            <person name="Schwarz E.M."/>
        </authorList>
    </citation>
    <scope>NUCLEOTIDE SEQUENCE [LARGE SCALE GENOMIC DNA]</scope>
    <source>
        <strain evidence="2 3">Aroian</strain>
        <tissue evidence="2">Whole animal</tissue>
    </source>
</reference>
<evidence type="ECO:0000313" key="3">
    <source>
        <dbReference type="Proteomes" id="UP001303046"/>
    </source>
</evidence>
<gene>
    <name evidence="2" type="primary">Necator_chrII.g7994</name>
    <name evidence="2" type="ORF">RB195_020200</name>
</gene>
<proteinExistence type="predicted"/>
<name>A0ABR1CHR6_NECAM</name>
<comment type="caution">
    <text evidence="2">The sequence shown here is derived from an EMBL/GenBank/DDBJ whole genome shotgun (WGS) entry which is preliminary data.</text>
</comment>
<evidence type="ECO:0000256" key="1">
    <source>
        <dbReference type="SAM" id="Coils"/>
    </source>
</evidence>
<dbReference type="EMBL" id="JAVFWL010000002">
    <property type="protein sequence ID" value="KAK6737961.1"/>
    <property type="molecule type" value="Genomic_DNA"/>
</dbReference>
<accession>A0ABR1CHR6</accession>
<keyword evidence="3" id="KW-1185">Reference proteome</keyword>
<keyword evidence="1" id="KW-0175">Coiled coil</keyword>
<sequence length="404" mass="47841">MEDAEEEEVPSYTDYEHLKELTHALEVEREMVLKAHENYKNLKKKFIELNEVHQTLQNDVEKKLSAQNHRLESIANERDKLTAENDALREEILKLKDDLKEITKEMKKKEEQMKRAFSDQIEELLEHTAKSESDPITDENERLRKAHLLDQDDRVHELLEEIRRVQADRDEEAQSLRAELSEQRQRRIELTITAQRTKADLDLAKSLIATKQGEFHALRCELNRCLKENMEKEMMWLTKEEDFRKTLMLKTTSFEQKVGDFQRIVEEKDQLIAGLRRELEAMKTSVAAEVSQRGALQAERNEKELSEQIQEKKNERNEALIEQLKNERNQLEITVAELKKNLTVSPETASEVKRLKALLVEKEKKLTNMRRSYRQLVRKVEHSLTHLEEQHMKTKRKLEENIMS</sequence>
<feature type="coiled-coil region" evidence="1">
    <location>
        <begin position="265"/>
        <end position="390"/>
    </location>
</feature>
<dbReference type="Proteomes" id="UP001303046">
    <property type="component" value="Unassembled WGS sequence"/>
</dbReference>
<organism evidence="2 3">
    <name type="scientific">Necator americanus</name>
    <name type="common">Human hookworm</name>
    <dbReference type="NCBI Taxonomy" id="51031"/>
    <lineage>
        <taxon>Eukaryota</taxon>
        <taxon>Metazoa</taxon>
        <taxon>Ecdysozoa</taxon>
        <taxon>Nematoda</taxon>
        <taxon>Chromadorea</taxon>
        <taxon>Rhabditida</taxon>
        <taxon>Rhabditina</taxon>
        <taxon>Rhabditomorpha</taxon>
        <taxon>Strongyloidea</taxon>
        <taxon>Ancylostomatidae</taxon>
        <taxon>Bunostominae</taxon>
        <taxon>Necator</taxon>
    </lineage>
</organism>